<keyword evidence="1" id="KW-0175">Coiled coil</keyword>
<dbReference type="AlphaFoldDB" id="A0A3G9J4H7"/>
<sequence>MKNYKQKFLVAVLTVMTMVGVADASIAKNPAYAQSVDTKALASSQKLLKAVDDVHKVETVEEKEAAAKEAMAKLKAAREAAAKKAAEEAKAAKAKAKALAASYKKTYRRNGTSFYKFVAPETSGNVEGTSTYKAVQRAASYRGGRLTRSAGTKVGPNGKETYYNLNMGRVVSVMKAKGYKGSYWVRSDGVKMFGNYIILASNHNVRPRGTIYETSLGLGIVCDTGSFAAGNPRMTDIAVAW</sequence>
<feature type="signal peptide" evidence="2">
    <location>
        <begin position="1"/>
        <end position="24"/>
    </location>
</feature>
<accession>A0A3G9J4H7</accession>
<gene>
    <name evidence="3" type="ORF">SG0102_04260</name>
</gene>
<dbReference type="EMBL" id="AP019309">
    <property type="protein sequence ID" value="BBH25492.1"/>
    <property type="molecule type" value="Genomic_DNA"/>
</dbReference>
<dbReference type="RefSeq" id="WP_125118435.1">
    <property type="nucleotide sequence ID" value="NZ_AP019309.1"/>
</dbReference>
<dbReference type="Proteomes" id="UP000268059">
    <property type="component" value="Chromosome"/>
</dbReference>
<name>A0A3G9J4H7_9FIRM</name>
<keyword evidence="2" id="KW-0732">Signal</keyword>
<organism evidence="3 4">
    <name type="scientific">Intestinibaculum porci</name>
    <dbReference type="NCBI Taxonomy" id="2487118"/>
    <lineage>
        <taxon>Bacteria</taxon>
        <taxon>Bacillati</taxon>
        <taxon>Bacillota</taxon>
        <taxon>Erysipelotrichia</taxon>
        <taxon>Erysipelotrichales</taxon>
        <taxon>Erysipelotrichaceae</taxon>
        <taxon>Intestinibaculum</taxon>
    </lineage>
</organism>
<evidence type="ECO:0000313" key="3">
    <source>
        <dbReference type="EMBL" id="BBH25492.1"/>
    </source>
</evidence>
<dbReference type="KEGG" id="ebm:SG0102_04260"/>
<reference evidence="3 4" key="1">
    <citation type="submission" date="2018-11" db="EMBL/GenBank/DDBJ databases">
        <title>Novel Erysipelotrichaceae bacterium isolated from small intestine of a swine.</title>
        <authorList>
            <person name="Kim J.S."/>
            <person name="Choe H."/>
            <person name="Lee Y.R."/>
            <person name="Kim K.M."/>
            <person name="Park D.S."/>
        </authorList>
    </citation>
    <scope>NUCLEOTIDE SEQUENCE [LARGE SCALE GENOMIC DNA]</scope>
    <source>
        <strain evidence="3 4">SG0102</strain>
    </source>
</reference>
<dbReference type="OrthoDB" id="2080739at2"/>
<dbReference type="InParanoid" id="A0A3G9J4H7"/>
<evidence type="ECO:0000256" key="2">
    <source>
        <dbReference type="SAM" id="SignalP"/>
    </source>
</evidence>
<protein>
    <submittedName>
        <fullName evidence="3">Uncharacterized protein</fullName>
    </submittedName>
</protein>
<feature type="coiled-coil region" evidence="1">
    <location>
        <begin position="57"/>
        <end position="106"/>
    </location>
</feature>
<feature type="chain" id="PRO_5018072354" evidence="2">
    <location>
        <begin position="25"/>
        <end position="241"/>
    </location>
</feature>
<proteinExistence type="predicted"/>
<evidence type="ECO:0000256" key="1">
    <source>
        <dbReference type="SAM" id="Coils"/>
    </source>
</evidence>
<evidence type="ECO:0000313" key="4">
    <source>
        <dbReference type="Proteomes" id="UP000268059"/>
    </source>
</evidence>
<keyword evidence="4" id="KW-1185">Reference proteome</keyword>